<keyword evidence="1" id="KW-1133">Transmembrane helix</keyword>
<keyword evidence="3" id="KW-1185">Reference proteome</keyword>
<feature type="transmembrane region" description="Helical" evidence="1">
    <location>
        <begin position="35"/>
        <end position="54"/>
    </location>
</feature>
<dbReference type="RefSeq" id="WP_006894800.1">
    <property type="nucleotide sequence ID" value="NZ_BAAARB010000010.1"/>
</dbReference>
<comment type="caution">
    <text evidence="2">The sequence shown here is derived from an EMBL/GenBank/DDBJ whole genome shotgun (WGS) entry which is preliminary data.</text>
</comment>
<sequence>MSSWLLRGAVMSIVHIAARIILGVVVITAPLSSPLGRWLAVIAVVLIAVIWGGYDGIRDARAHSDPDDYEDLTMRWLKVGLVAAVVSCLVCWILGTFWLNGIGQASFWIEMTAGVSFITLIVYLPAFFGVSLGRFFVRRDQRKAELKAQEAAEAQTAQLATTA</sequence>
<evidence type="ECO:0008006" key="4">
    <source>
        <dbReference type="Google" id="ProtNLM"/>
    </source>
</evidence>
<keyword evidence="1" id="KW-0472">Membrane</keyword>
<feature type="transmembrane region" description="Helical" evidence="1">
    <location>
        <begin position="75"/>
        <end position="99"/>
    </location>
</feature>
<organism evidence="2 3">
    <name type="scientific">Gordonia cholesterolivorans</name>
    <dbReference type="NCBI Taxonomy" id="559625"/>
    <lineage>
        <taxon>Bacteria</taxon>
        <taxon>Bacillati</taxon>
        <taxon>Actinomycetota</taxon>
        <taxon>Actinomycetes</taxon>
        <taxon>Mycobacteriales</taxon>
        <taxon>Gordoniaceae</taxon>
        <taxon>Gordonia</taxon>
    </lineage>
</organism>
<feature type="transmembrane region" description="Helical" evidence="1">
    <location>
        <begin position="111"/>
        <end position="137"/>
    </location>
</feature>
<feature type="transmembrane region" description="Helical" evidence="1">
    <location>
        <begin position="9"/>
        <end position="29"/>
    </location>
</feature>
<keyword evidence="1" id="KW-0812">Transmembrane</keyword>
<accession>A0ABP5UKW6</accession>
<proteinExistence type="predicted"/>
<protein>
    <recommendedName>
        <fullName evidence="4">Transmembrane protein</fullName>
    </recommendedName>
</protein>
<evidence type="ECO:0000256" key="1">
    <source>
        <dbReference type="SAM" id="Phobius"/>
    </source>
</evidence>
<dbReference type="InterPro" id="IPR047958">
    <property type="entry name" value="B-4DMT-like"/>
</dbReference>
<evidence type="ECO:0000313" key="2">
    <source>
        <dbReference type="EMBL" id="GAA2381370.1"/>
    </source>
</evidence>
<name>A0ABP5UKW6_9ACTN</name>
<gene>
    <name evidence="2" type="ORF">GCM10009855_21800</name>
</gene>
<dbReference type="NCBIfam" id="NF037996">
    <property type="entry name" value="B-4DMT"/>
    <property type="match status" value="1"/>
</dbReference>
<evidence type="ECO:0000313" key="3">
    <source>
        <dbReference type="Proteomes" id="UP001501170"/>
    </source>
</evidence>
<reference evidence="3" key="1">
    <citation type="journal article" date="2019" name="Int. J. Syst. Evol. Microbiol.">
        <title>The Global Catalogue of Microorganisms (GCM) 10K type strain sequencing project: providing services to taxonomists for standard genome sequencing and annotation.</title>
        <authorList>
            <consortium name="The Broad Institute Genomics Platform"/>
            <consortium name="The Broad Institute Genome Sequencing Center for Infectious Disease"/>
            <person name="Wu L."/>
            <person name="Ma J."/>
        </authorList>
    </citation>
    <scope>NUCLEOTIDE SEQUENCE [LARGE SCALE GENOMIC DNA]</scope>
    <source>
        <strain evidence="3">JCM 16227</strain>
    </source>
</reference>
<dbReference type="EMBL" id="BAAARB010000010">
    <property type="protein sequence ID" value="GAA2381370.1"/>
    <property type="molecule type" value="Genomic_DNA"/>
</dbReference>
<dbReference type="Proteomes" id="UP001501170">
    <property type="component" value="Unassembled WGS sequence"/>
</dbReference>